<feature type="binding site" evidence="7">
    <location>
        <position position="92"/>
    </location>
    <ligand>
        <name>Zn(2+)</name>
        <dbReference type="ChEBI" id="CHEBI:29105"/>
    </ligand>
</feature>
<dbReference type="GO" id="GO:1900376">
    <property type="term" value="P:regulation of secondary metabolite biosynthetic process"/>
    <property type="evidence" value="ECO:0007669"/>
    <property type="project" value="TreeGrafter"/>
</dbReference>
<evidence type="ECO:0000256" key="1">
    <source>
        <dbReference type="ARBA" id="ARBA00007957"/>
    </source>
</evidence>
<dbReference type="Gene3D" id="1.10.10.10">
    <property type="entry name" value="Winged helix-like DNA-binding domain superfamily/Winged helix DNA-binding domain"/>
    <property type="match status" value="1"/>
</dbReference>
<dbReference type="GO" id="GO:0000976">
    <property type="term" value="F:transcription cis-regulatory region binding"/>
    <property type="evidence" value="ECO:0007669"/>
    <property type="project" value="TreeGrafter"/>
</dbReference>
<dbReference type="InterPro" id="IPR002481">
    <property type="entry name" value="FUR"/>
</dbReference>
<proteinExistence type="inferred from homology"/>
<dbReference type="EMBL" id="CP034234">
    <property type="protein sequence ID" value="AZK43648.1"/>
    <property type="molecule type" value="Genomic_DNA"/>
</dbReference>
<dbReference type="InterPro" id="IPR043135">
    <property type="entry name" value="Fur_C"/>
</dbReference>
<accession>A0A3S8RL41</accession>
<evidence type="ECO:0000256" key="2">
    <source>
        <dbReference type="ARBA" id="ARBA00022491"/>
    </source>
</evidence>
<dbReference type="Proteomes" id="UP000278804">
    <property type="component" value="Chromosome"/>
</dbReference>
<dbReference type="CDD" id="cd07153">
    <property type="entry name" value="Fur_like"/>
    <property type="match status" value="1"/>
</dbReference>
<dbReference type="AlphaFoldDB" id="A0A3S8RL41"/>
<evidence type="ECO:0000256" key="5">
    <source>
        <dbReference type="ARBA" id="ARBA00023125"/>
    </source>
</evidence>
<dbReference type="GO" id="GO:0003700">
    <property type="term" value="F:DNA-binding transcription factor activity"/>
    <property type="evidence" value="ECO:0007669"/>
    <property type="project" value="InterPro"/>
</dbReference>
<feature type="binding site" evidence="7">
    <location>
        <position position="95"/>
    </location>
    <ligand>
        <name>Zn(2+)</name>
        <dbReference type="ChEBI" id="CHEBI:29105"/>
    </ligand>
</feature>
<keyword evidence="8" id="KW-0408">Iron</keyword>
<dbReference type="KEGG" id="eri:EEI45_01535"/>
<dbReference type="InterPro" id="IPR036390">
    <property type="entry name" value="WH_DNA-bd_sf"/>
</dbReference>
<keyword evidence="4" id="KW-0805">Transcription regulation</keyword>
<keyword evidence="7" id="KW-0479">Metal-binding</keyword>
<feature type="binding site" evidence="8">
    <location>
        <position position="124"/>
    </location>
    <ligand>
        <name>Fe cation</name>
        <dbReference type="ChEBI" id="CHEBI:24875"/>
    </ligand>
</feature>
<reference evidence="9 10" key="1">
    <citation type="journal article" date="2020" name="Int. J. Syst. Evol. Microbiol.">
        <title>Description of Erysipelothrix piscisicarius sp. nov., an emergent fish pathogen, and assessment of virulence using a tiger barb (Puntigrus tetrazona) infection model.</title>
        <authorList>
            <person name="Pomaranski E.K."/>
            <person name="Griffin M.J."/>
            <person name="Camus A.C."/>
            <person name="Armwood A.R."/>
            <person name="Shelley J."/>
            <person name="Waldbieser G.C."/>
            <person name="LaFrentz B.R."/>
            <person name="Garcia J.C."/>
            <person name="Yanong R."/>
            <person name="Soto E."/>
        </authorList>
    </citation>
    <scope>NUCLEOTIDE SEQUENCE [LARGE SCALE GENOMIC DNA]</scope>
    <source>
        <strain evidence="9 10">15TAL0474</strain>
    </source>
</reference>
<evidence type="ECO:0000256" key="4">
    <source>
        <dbReference type="ARBA" id="ARBA00023015"/>
    </source>
</evidence>
<keyword evidence="6" id="KW-0804">Transcription</keyword>
<dbReference type="PANTHER" id="PTHR33202:SF8">
    <property type="entry name" value="PEROXIDE-RESPONSIVE REPRESSOR PERR"/>
    <property type="match status" value="1"/>
</dbReference>
<sequence length="139" mass="15907">MDIKTELNHHGIKSTRQREAILTILKDSDTPITINQIREALDADGEYMDLSTIYRVLDVFEQKNIITKTVPIEPSQSVYDYKRHIHKHHLICTHCGTITIIEGCPLGDYEGKVARESGYIIDRHQLELYGLCPKCQKSA</sequence>
<comment type="similarity">
    <text evidence="1">Belongs to the Fur family.</text>
</comment>
<feature type="binding site" evidence="7">
    <location>
        <position position="132"/>
    </location>
    <ligand>
        <name>Zn(2+)</name>
        <dbReference type="ChEBI" id="CHEBI:29105"/>
    </ligand>
</feature>
<feature type="binding site" evidence="8">
    <location>
        <position position="86"/>
    </location>
    <ligand>
        <name>Fe cation</name>
        <dbReference type="ChEBI" id="CHEBI:24875"/>
    </ligand>
</feature>
<protein>
    <submittedName>
        <fullName evidence="9">Transcriptional repressor</fullName>
    </submittedName>
</protein>
<gene>
    <name evidence="9" type="ORF">EEI45_01535</name>
</gene>
<dbReference type="Pfam" id="PF01475">
    <property type="entry name" value="FUR"/>
    <property type="match status" value="1"/>
</dbReference>
<dbReference type="RefSeq" id="WP_125163866.1">
    <property type="nucleotide sequence ID" value="NZ_CP034234.1"/>
</dbReference>
<evidence type="ECO:0000313" key="10">
    <source>
        <dbReference type="Proteomes" id="UP000278804"/>
    </source>
</evidence>
<evidence type="ECO:0000313" key="9">
    <source>
        <dbReference type="EMBL" id="AZK43648.1"/>
    </source>
</evidence>
<evidence type="ECO:0000256" key="6">
    <source>
        <dbReference type="ARBA" id="ARBA00023163"/>
    </source>
</evidence>
<evidence type="ECO:0000256" key="7">
    <source>
        <dbReference type="PIRSR" id="PIRSR602481-1"/>
    </source>
</evidence>
<organism evidence="9 10">
    <name type="scientific">Erysipelothrix piscisicarius</name>
    <dbReference type="NCBI Taxonomy" id="2485784"/>
    <lineage>
        <taxon>Bacteria</taxon>
        <taxon>Bacillati</taxon>
        <taxon>Bacillota</taxon>
        <taxon>Erysipelotrichia</taxon>
        <taxon>Erysipelotrichales</taxon>
        <taxon>Erysipelotrichaceae</taxon>
        <taxon>Erysipelothrix</taxon>
    </lineage>
</organism>
<dbReference type="PANTHER" id="PTHR33202">
    <property type="entry name" value="ZINC UPTAKE REGULATION PROTEIN"/>
    <property type="match status" value="1"/>
</dbReference>
<name>A0A3S8RL41_9FIRM</name>
<keyword evidence="2" id="KW-0678">Repressor</keyword>
<feature type="binding site" evidence="7">
    <location>
        <position position="135"/>
    </location>
    <ligand>
        <name>Zn(2+)</name>
        <dbReference type="ChEBI" id="CHEBI:29105"/>
    </ligand>
</feature>
<dbReference type="SUPFAM" id="SSF46785">
    <property type="entry name" value="Winged helix' DNA-binding domain"/>
    <property type="match status" value="1"/>
</dbReference>
<keyword evidence="5" id="KW-0238">DNA-binding</keyword>
<evidence type="ECO:0000256" key="8">
    <source>
        <dbReference type="PIRSR" id="PIRSR602481-2"/>
    </source>
</evidence>
<dbReference type="GO" id="GO:0045892">
    <property type="term" value="P:negative regulation of DNA-templated transcription"/>
    <property type="evidence" value="ECO:0007669"/>
    <property type="project" value="TreeGrafter"/>
</dbReference>
<dbReference type="InterPro" id="IPR036388">
    <property type="entry name" value="WH-like_DNA-bd_sf"/>
</dbReference>
<keyword evidence="3 7" id="KW-0862">Zinc</keyword>
<dbReference type="Gene3D" id="3.30.1490.190">
    <property type="match status" value="1"/>
</dbReference>
<comment type="cofactor">
    <cofactor evidence="7">
        <name>Zn(2+)</name>
        <dbReference type="ChEBI" id="CHEBI:29105"/>
    </cofactor>
    <text evidence="7">Binds 1 zinc ion per subunit.</text>
</comment>
<comment type="cofactor">
    <cofactor evidence="8">
        <name>Mn(2+)</name>
        <dbReference type="ChEBI" id="CHEBI:29035"/>
    </cofactor>
    <cofactor evidence="8">
        <name>Fe(2+)</name>
        <dbReference type="ChEBI" id="CHEBI:29033"/>
    </cofactor>
    <text evidence="8">Binds 1 Mn(2+) or Fe(2+) ion per subunit.</text>
</comment>
<keyword evidence="10" id="KW-1185">Reference proteome</keyword>
<evidence type="ECO:0000256" key="3">
    <source>
        <dbReference type="ARBA" id="ARBA00022833"/>
    </source>
</evidence>
<dbReference type="GO" id="GO:0008270">
    <property type="term" value="F:zinc ion binding"/>
    <property type="evidence" value="ECO:0007669"/>
    <property type="project" value="TreeGrafter"/>
</dbReference>